<dbReference type="InterPro" id="IPR001347">
    <property type="entry name" value="SIS_dom"/>
</dbReference>
<dbReference type="InterPro" id="IPR035466">
    <property type="entry name" value="GlmS/AgaS_SIS"/>
</dbReference>
<dbReference type="GO" id="GO:0006002">
    <property type="term" value="P:fructose 6-phosphate metabolic process"/>
    <property type="evidence" value="ECO:0007669"/>
    <property type="project" value="TreeGrafter"/>
</dbReference>
<keyword evidence="7 11" id="KW-0315">Glutamine amidotransferase</keyword>
<dbReference type="NCBIfam" id="TIGR01135">
    <property type="entry name" value="glmS"/>
    <property type="match status" value="1"/>
</dbReference>
<keyword evidence="5 11" id="KW-0808">Transferase</keyword>
<name>D2EF19_PARA4</name>
<dbReference type="InterPro" id="IPR017932">
    <property type="entry name" value="GATase_2_dom"/>
</dbReference>
<dbReference type="NCBIfam" id="NF001484">
    <property type="entry name" value="PRK00331.1"/>
    <property type="match status" value="1"/>
</dbReference>
<evidence type="ECO:0000313" key="12">
    <source>
        <dbReference type="Proteomes" id="UP000009375"/>
    </source>
</evidence>
<dbReference type="InterPro" id="IPR046348">
    <property type="entry name" value="SIS_dom_sf"/>
</dbReference>
<dbReference type="CDD" id="cd05008">
    <property type="entry name" value="SIS_GlmS_GlmD_1"/>
    <property type="match status" value="1"/>
</dbReference>
<protein>
    <recommendedName>
        <fullName evidence="3">Glutamine--fructose-6-phosphate aminotransferase [isomerizing]</fullName>
        <ecNumber evidence="2">2.6.1.16</ecNumber>
    </recommendedName>
</protein>
<proteinExistence type="predicted"/>
<evidence type="ECO:0000256" key="8">
    <source>
        <dbReference type="ARBA" id="ARBA00055466"/>
    </source>
</evidence>
<evidence type="ECO:0000259" key="10">
    <source>
        <dbReference type="PROSITE" id="PS51464"/>
    </source>
</evidence>
<dbReference type="PROSITE" id="PS51278">
    <property type="entry name" value="GATASE_TYPE_2"/>
    <property type="match status" value="1"/>
</dbReference>
<dbReference type="InterPro" id="IPR029055">
    <property type="entry name" value="Ntn_hydrolases_N"/>
</dbReference>
<dbReference type="InterPro" id="IPR047084">
    <property type="entry name" value="GFAT_N"/>
</dbReference>
<gene>
    <name evidence="11" type="ORF">BJBARM4_0326</name>
</gene>
<dbReference type="Pfam" id="PF01380">
    <property type="entry name" value="SIS"/>
    <property type="match status" value="2"/>
</dbReference>
<evidence type="ECO:0000256" key="7">
    <source>
        <dbReference type="ARBA" id="ARBA00022962"/>
    </source>
</evidence>
<evidence type="ECO:0000259" key="9">
    <source>
        <dbReference type="PROSITE" id="PS51278"/>
    </source>
</evidence>
<dbReference type="AlphaFoldDB" id="D2EF19"/>
<evidence type="ECO:0000313" key="11">
    <source>
        <dbReference type="EMBL" id="EEZ93045.1"/>
    </source>
</evidence>
<dbReference type="Gene3D" id="3.60.20.10">
    <property type="entry name" value="Glutamine Phosphoribosylpyrophosphate, subunit 1, domain 1"/>
    <property type="match status" value="1"/>
</dbReference>
<comment type="catalytic activity">
    <reaction evidence="1">
        <text>D-fructose 6-phosphate + L-glutamine = D-glucosamine 6-phosphate + L-glutamate</text>
        <dbReference type="Rhea" id="RHEA:13237"/>
        <dbReference type="ChEBI" id="CHEBI:29985"/>
        <dbReference type="ChEBI" id="CHEBI:58359"/>
        <dbReference type="ChEBI" id="CHEBI:58725"/>
        <dbReference type="ChEBI" id="CHEBI:61527"/>
        <dbReference type="EC" id="2.6.1.16"/>
    </reaction>
</comment>
<organism evidence="11 12">
    <name type="scientific">Candidatus Parvarchaeum acidiphilum ARMAN-4</name>
    <dbReference type="NCBI Taxonomy" id="662760"/>
    <lineage>
        <taxon>Archaea</taxon>
        <taxon>Candidatus Parvarchaeota</taxon>
        <taxon>Candidatus Parvarchaeum</taxon>
    </lineage>
</organism>
<dbReference type="InterPro" id="IPR035490">
    <property type="entry name" value="GlmS/FrlB_SIS"/>
</dbReference>
<comment type="function">
    <text evidence="8">Catalyzes the first step in hexosamine metabolism, converting fructose-6P into glucosamine-6P using glutamine as a nitrogen source.</text>
</comment>
<dbReference type="GO" id="GO:0097367">
    <property type="term" value="F:carbohydrate derivative binding"/>
    <property type="evidence" value="ECO:0007669"/>
    <property type="project" value="InterPro"/>
</dbReference>
<dbReference type="PROSITE" id="PS51464">
    <property type="entry name" value="SIS"/>
    <property type="match status" value="2"/>
</dbReference>
<reference evidence="11 12" key="1">
    <citation type="journal article" date="2010" name="Proc. Natl. Acad. Sci. U.S.A.">
        <title>Enigmatic, ultrasmall, uncultivated Archaea.</title>
        <authorList>
            <person name="Baker B.J."/>
            <person name="Comolli L.R."/>
            <person name="Dick G.J."/>
            <person name="Hauser L.J."/>
            <person name="Hyatt D."/>
            <person name="Dill B.D."/>
            <person name="Land M.L."/>
            <person name="Verberkmoes N.C."/>
            <person name="Hettich R.L."/>
            <person name="Banfield J.F."/>
        </authorList>
    </citation>
    <scope>NUCLEOTIDE SEQUENCE [LARGE SCALE GENOMIC DNA]</scope>
</reference>
<dbReference type="SUPFAM" id="SSF56235">
    <property type="entry name" value="N-terminal nucleophile aminohydrolases (Ntn hydrolases)"/>
    <property type="match status" value="1"/>
</dbReference>
<dbReference type="GO" id="GO:0004360">
    <property type="term" value="F:glutamine-fructose-6-phosphate transaminase (isomerizing) activity"/>
    <property type="evidence" value="ECO:0007669"/>
    <property type="project" value="UniProtKB-EC"/>
</dbReference>
<evidence type="ECO:0000256" key="4">
    <source>
        <dbReference type="ARBA" id="ARBA00022576"/>
    </source>
</evidence>
<feature type="domain" description="SIS" evidence="10">
    <location>
        <begin position="276"/>
        <end position="413"/>
    </location>
</feature>
<evidence type="ECO:0000256" key="2">
    <source>
        <dbReference type="ARBA" id="ARBA00012916"/>
    </source>
</evidence>
<dbReference type="CDD" id="cd00714">
    <property type="entry name" value="GFAT"/>
    <property type="match status" value="1"/>
</dbReference>
<dbReference type="CDD" id="cd05009">
    <property type="entry name" value="SIS_GlmS_GlmD_2"/>
    <property type="match status" value="1"/>
</dbReference>
<evidence type="ECO:0000256" key="6">
    <source>
        <dbReference type="ARBA" id="ARBA00022737"/>
    </source>
</evidence>
<dbReference type="PANTHER" id="PTHR10937">
    <property type="entry name" value="GLUCOSAMINE--FRUCTOSE-6-PHOSPHATE AMINOTRANSFERASE, ISOMERIZING"/>
    <property type="match status" value="1"/>
</dbReference>
<accession>D2EF19</accession>
<dbReference type="Gene3D" id="3.40.50.10490">
    <property type="entry name" value="Glucose-6-phosphate isomerase like protein, domain 1"/>
    <property type="match status" value="2"/>
</dbReference>
<evidence type="ECO:0000256" key="3">
    <source>
        <dbReference type="ARBA" id="ARBA00016090"/>
    </source>
</evidence>
<evidence type="ECO:0000256" key="1">
    <source>
        <dbReference type="ARBA" id="ARBA00001031"/>
    </source>
</evidence>
<dbReference type="EC" id="2.6.1.16" evidence="2"/>
<dbReference type="GO" id="GO:0006047">
    <property type="term" value="P:UDP-N-acetylglucosamine metabolic process"/>
    <property type="evidence" value="ECO:0007669"/>
    <property type="project" value="TreeGrafter"/>
</dbReference>
<dbReference type="FunFam" id="3.60.20.10:FF:000006">
    <property type="entry name" value="Glutamine--fructose-6-phosphate aminotransferase [isomerizing]"/>
    <property type="match status" value="1"/>
</dbReference>
<keyword evidence="6" id="KW-0677">Repeat</keyword>
<dbReference type="PANTHER" id="PTHR10937:SF0">
    <property type="entry name" value="GLUTAMINE--FRUCTOSE-6-PHOSPHATE TRANSAMINASE (ISOMERIZING)"/>
    <property type="match status" value="1"/>
</dbReference>
<dbReference type="GO" id="GO:0006487">
    <property type="term" value="P:protein N-linked glycosylation"/>
    <property type="evidence" value="ECO:0007669"/>
    <property type="project" value="TreeGrafter"/>
</dbReference>
<dbReference type="Pfam" id="PF13522">
    <property type="entry name" value="GATase_6"/>
    <property type="match status" value="1"/>
</dbReference>
<dbReference type="EMBL" id="GG730043">
    <property type="protein sequence ID" value="EEZ93045.1"/>
    <property type="molecule type" value="Genomic_DNA"/>
</dbReference>
<feature type="domain" description="SIS" evidence="10">
    <location>
        <begin position="439"/>
        <end position="574"/>
    </location>
</feature>
<feature type="domain" description="Glutamine amidotransferase type-2" evidence="9">
    <location>
        <begin position="2"/>
        <end position="217"/>
    </location>
</feature>
<sequence>MCGIIGYTGNENSIPFVLEGIKSLEYRGYDSFGCAFQGKNNNIEIRKDAGRINKIIDNYSLDKEISNKSIAHTRWATHGGVTKMNSHPMLDCSGKIAVVHNGIIENFKELKESLPNHLFSSETDTEVLPHLIEEEMANGKNFEEAVIAVSEKITGFSSFVVMNADSDNIIAVKSGSPLVLGVRDKGMFVASDVPSFLKYTNKVVYLSDGDVIAINKAGFKILKSNNPTKHKVREVTFSIADIDKGKYKHFMLKEIMEQQSLVSKLVNSDLSYIKNAASLVSLSKRVFLLGSGSSFHIALLTANLFRDLGKDAIAVQPQDLLNYSKTISKEDVFMIISQSGETMDVIESLPIIKDNKKIGIINTEGSTLANVVDYFINVNAGHEKGVAATKTFTMSAILSCLIAMFSAGEEREALNDLNLLNINLYNLFVPSVYKTIKDTALILKKEKDIFFLGRGNDYISAMEAALKMKEVTYIHSEAIDSATFKHGPLALISKGTYSVALVSDRFKDREINNLKEIKARNGKIIGIANEKMDVFDVFIRSQPAGIFSFVPQVILSQLLSYYISLSKHIDPDHPRNLAKAVTTK</sequence>
<keyword evidence="4" id="KW-0032">Aminotransferase</keyword>
<dbReference type="InterPro" id="IPR005855">
    <property type="entry name" value="GFAT"/>
</dbReference>
<dbReference type="SUPFAM" id="SSF53697">
    <property type="entry name" value="SIS domain"/>
    <property type="match status" value="1"/>
</dbReference>
<dbReference type="Proteomes" id="UP000009375">
    <property type="component" value="Unassembled WGS sequence"/>
</dbReference>
<evidence type="ECO:0000256" key="5">
    <source>
        <dbReference type="ARBA" id="ARBA00022679"/>
    </source>
</evidence>